<dbReference type="EMBL" id="RCHU01000342">
    <property type="protein sequence ID" value="TKS06663.1"/>
    <property type="molecule type" value="Genomic_DNA"/>
</dbReference>
<gene>
    <name evidence="1" type="ORF">D5086_0000120870</name>
</gene>
<sequence length="175" mass="18157">MRLLYPSTIASPPPTGITLPVAGNGSVFHRLGPQIPPSGVLGHGQPLSVQGPFKDSSIAATVEPEQAPCDDASDGWIVVEPWRKSNKHINNSLKGKEVSAVVTMSVVSPRSDVPFDYAGVVNSLDAGAVVDAGVDLRATSSMAPPTLGEDTLATTPSDVPLWVNQSTTIGNSSFN</sequence>
<proteinExistence type="predicted"/>
<reference evidence="1" key="1">
    <citation type="submission" date="2018-10" db="EMBL/GenBank/DDBJ databases">
        <title>Population genomic analysis revealed the cold adaptation of white poplar.</title>
        <authorList>
            <person name="Liu Y.-J."/>
        </authorList>
    </citation>
    <scope>NUCLEOTIDE SEQUENCE [LARGE SCALE GENOMIC DNA]</scope>
    <source>
        <strain evidence="1">PAL-ZL1</strain>
    </source>
</reference>
<evidence type="ECO:0000313" key="1">
    <source>
        <dbReference type="EMBL" id="TKS06663.1"/>
    </source>
</evidence>
<protein>
    <submittedName>
        <fullName evidence="1">Uncharacterized protein</fullName>
    </submittedName>
</protein>
<accession>A0A4U5Q8Z1</accession>
<organism evidence="1">
    <name type="scientific">Populus alba</name>
    <name type="common">White poplar</name>
    <dbReference type="NCBI Taxonomy" id="43335"/>
    <lineage>
        <taxon>Eukaryota</taxon>
        <taxon>Viridiplantae</taxon>
        <taxon>Streptophyta</taxon>
        <taxon>Embryophyta</taxon>
        <taxon>Tracheophyta</taxon>
        <taxon>Spermatophyta</taxon>
        <taxon>Magnoliopsida</taxon>
        <taxon>eudicotyledons</taxon>
        <taxon>Gunneridae</taxon>
        <taxon>Pentapetalae</taxon>
        <taxon>rosids</taxon>
        <taxon>fabids</taxon>
        <taxon>Malpighiales</taxon>
        <taxon>Salicaceae</taxon>
        <taxon>Saliceae</taxon>
        <taxon>Populus</taxon>
    </lineage>
</organism>
<dbReference type="AlphaFoldDB" id="A0A4U5Q8Z1"/>
<name>A0A4U5Q8Z1_POPAL</name>
<comment type="caution">
    <text evidence="1">The sequence shown here is derived from an EMBL/GenBank/DDBJ whole genome shotgun (WGS) entry which is preliminary data.</text>
</comment>